<name>A0A0F9JPF8_9ZZZZ</name>
<gene>
    <name evidence="2" type="ORF">LCGC14_1800430</name>
</gene>
<dbReference type="EMBL" id="LAZR01017338">
    <property type="protein sequence ID" value="KKM00833.1"/>
    <property type="molecule type" value="Genomic_DNA"/>
</dbReference>
<protein>
    <submittedName>
        <fullName evidence="2">Uncharacterized protein</fullName>
    </submittedName>
</protein>
<proteinExistence type="predicted"/>
<accession>A0A0F9JPF8</accession>
<evidence type="ECO:0000256" key="1">
    <source>
        <dbReference type="SAM" id="Phobius"/>
    </source>
</evidence>
<feature type="transmembrane region" description="Helical" evidence="1">
    <location>
        <begin position="34"/>
        <end position="57"/>
    </location>
</feature>
<dbReference type="AlphaFoldDB" id="A0A0F9JPF8"/>
<organism evidence="2">
    <name type="scientific">marine sediment metagenome</name>
    <dbReference type="NCBI Taxonomy" id="412755"/>
    <lineage>
        <taxon>unclassified sequences</taxon>
        <taxon>metagenomes</taxon>
        <taxon>ecological metagenomes</taxon>
    </lineage>
</organism>
<sequence>MWLILMTILLVAVGAVLMLWGKQALDDPRAKLSNQIGGALCLLAGAGILIQTIISLLEI</sequence>
<keyword evidence="1" id="KW-1133">Transmembrane helix</keyword>
<comment type="caution">
    <text evidence="2">The sequence shown here is derived from an EMBL/GenBank/DDBJ whole genome shotgun (WGS) entry which is preliminary data.</text>
</comment>
<evidence type="ECO:0000313" key="2">
    <source>
        <dbReference type="EMBL" id="KKM00833.1"/>
    </source>
</evidence>
<keyword evidence="1" id="KW-0472">Membrane</keyword>
<reference evidence="2" key="1">
    <citation type="journal article" date="2015" name="Nature">
        <title>Complex archaea that bridge the gap between prokaryotes and eukaryotes.</title>
        <authorList>
            <person name="Spang A."/>
            <person name="Saw J.H."/>
            <person name="Jorgensen S.L."/>
            <person name="Zaremba-Niedzwiedzka K."/>
            <person name="Martijn J."/>
            <person name="Lind A.E."/>
            <person name="van Eijk R."/>
            <person name="Schleper C."/>
            <person name="Guy L."/>
            <person name="Ettema T.J."/>
        </authorList>
    </citation>
    <scope>NUCLEOTIDE SEQUENCE</scope>
</reference>
<keyword evidence="1" id="KW-0812">Transmembrane</keyword>